<proteinExistence type="predicted"/>
<dbReference type="OrthoDB" id="427175at2"/>
<dbReference type="PANTHER" id="PTHR44591">
    <property type="entry name" value="STRESS RESPONSE REGULATOR PROTEIN 1"/>
    <property type="match status" value="1"/>
</dbReference>
<evidence type="ECO:0000313" key="4">
    <source>
        <dbReference type="EMBL" id="NHC37430.1"/>
    </source>
</evidence>
<dbReference type="Pfam" id="PF00072">
    <property type="entry name" value="Response_reg"/>
    <property type="match status" value="1"/>
</dbReference>
<dbReference type="Gene3D" id="3.40.50.2300">
    <property type="match status" value="1"/>
</dbReference>
<dbReference type="SUPFAM" id="SSF52172">
    <property type="entry name" value="CheY-like"/>
    <property type="match status" value="1"/>
</dbReference>
<dbReference type="PROSITE" id="PS50110">
    <property type="entry name" value="RESPONSE_REGULATORY"/>
    <property type="match status" value="1"/>
</dbReference>
<name>A0A9X5E8Q1_9CYAN</name>
<feature type="modified residue" description="4-aspartylphosphate" evidence="2">
    <location>
        <position position="63"/>
    </location>
</feature>
<dbReference type="AlphaFoldDB" id="A0A9X5E8Q1"/>
<evidence type="ECO:0000256" key="2">
    <source>
        <dbReference type="PROSITE-ProRule" id="PRU00169"/>
    </source>
</evidence>
<accession>A0A9X5E8Q1</accession>
<evidence type="ECO:0000259" key="3">
    <source>
        <dbReference type="PROSITE" id="PS50110"/>
    </source>
</evidence>
<keyword evidence="5" id="KW-1185">Reference proteome</keyword>
<sequence>MDLSTRFGKNGTKRILVCDDVYDHALLLQVILETEGYEVMLANSGAAAIAQIERAKPDLVLLDLMMPGIDGMEIVRHMRQNPRSDRIPVILVAPSRRDSISAECQKLVSGIVHKPIEWEELIPQVEAIFATPFSTGSQRNFRSFSVVGQRF</sequence>
<dbReference type="InterPro" id="IPR001789">
    <property type="entry name" value="Sig_transdc_resp-reg_receiver"/>
</dbReference>
<feature type="domain" description="Response regulatory" evidence="3">
    <location>
        <begin position="14"/>
        <end position="129"/>
    </location>
</feature>
<evidence type="ECO:0000256" key="1">
    <source>
        <dbReference type="ARBA" id="ARBA00022553"/>
    </source>
</evidence>
<comment type="caution">
    <text evidence="4">The sequence shown here is derived from an EMBL/GenBank/DDBJ whole genome shotgun (WGS) entry which is preliminary data.</text>
</comment>
<evidence type="ECO:0000313" key="5">
    <source>
        <dbReference type="Proteomes" id="UP000031532"/>
    </source>
</evidence>
<dbReference type="GO" id="GO:0000160">
    <property type="term" value="P:phosphorelay signal transduction system"/>
    <property type="evidence" value="ECO:0007669"/>
    <property type="project" value="InterPro"/>
</dbReference>
<keyword evidence="1 2" id="KW-0597">Phosphoprotein</keyword>
<organism evidence="4 5">
    <name type="scientific">Scytonema millei VB511283</name>
    <dbReference type="NCBI Taxonomy" id="1245923"/>
    <lineage>
        <taxon>Bacteria</taxon>
        <taxon>Bacillati</taxon>
        <taxon>Cyanobacteriota</taxon>
        <taxon>Cyanophyceae</taxon>
        <taxon>Nostocales</taxon>
        <taxon>Scytonemataceae</taxon>
        <taxon>Scytonema</taxon>
    </lineage>
</organism>
<protein>
    <submittedName>
        <fullName evidence="4">Response regulator</fullName>
    </submittedName>
</protein>
<dbReference type="RefSeq" id="WP_063777308.1">
    <property type="nucleotide sequence ID" value="NZ_JTJC03000008.1"/>
</dbReference>
<dbReference type="PANTHER" id="PTHR44591:SF3">
    <property type="entry name" value="RESPONSE REGULATORY DOMAIN-CONTAINING PROTEIN"/>
    <property type="match status" value="1"/>
</dbReference>
<dbReference type="Proteomes" id="UP000031532">
    <property type="component" value="Unassembled WGS sequence"/>
</dbReference>
<dbReference type="InterPro" id="IPR050595">
    <property type="entry name" value="Bact_response_regulator"/>
</dbReference>
<reference evidence="4 5" key="1">
    <citation type="journal article" date="2015" name="Genome Announc.">
        <title>Draft Genome Sequence of the Terrestrial Cyanobacterium Scytonema millei VB511283, Isolated from Eastern India.</title>
        <authorList>
            <person name="Sen D."/>
            <person name="Chandrababunaidu M.M."/>
            <person name="Singh D."/>
            <person name="Sanghi N."/>
            <person name="Ghorai A."/>
            <person name="Mishra G.P."/>
            <person name="Madduluri M."/>
            <person name="Adhikary S.P."/>
            <person name="Tripathy S."/>
        </authorList>
    </citation>
    <scope>NUCLEOTIDE SEQUENCE [LARGE SCALE GENOMIC DNA]</scope>
    <source>
        <strain evidence="4 5">VB511283</strain>
    </source>
</reference>
<dbReference type="EMBL" id="JTJC03000008">
    <property type="protein sequence ID" value="NHC37430.1"/>
    <property type="molecule type" value="Genomic_DNA"/>
</dbReference>
<dbReference type="SMART" id="SM00448">
    <property type="entry name" value="REC"/>
    <property type="match status" value="1"/>
</dbReference>
<gene>
    <name evidence="4" type="ORF">QH73_0022805</name>
</gene>
<dbReference type="InterPro" id="IPR011006">
    <property type="entry name" value="CheY-like_superfamily"/>
</dbReference>